<feature type="domain" description="Histidine kinase" evidence="8">
    <location>
        <begin position="209"/>
        <end position="413"/>
    </location>
</feature>
<evidence type="ECO:0000256" key="4">
    <source>
        <dbReference type="ARBA" id="ARBA00022741"/>
    </source>
</evidence>
<dbReference type="EMBL" id="FNAG01000011">
    <property type="protein sequence ID" value="SDD94942.1"/>
    <property type="molecule type" value="Genomic_DNA"/>
</dbReference>
<dbReference type="Pfam" id="PF02518">
    <property type="entry name" value="HATPase_c"/>
    <property type="match status" value="1"/>
</dbReference>
<dbReference type="STRING" id="265719.SAMN04488509_11173"/>
<dbReference type="FunFam" id="1.10.287.130:FF:000121">
    <property type="entry name" value="Histidine kinase sensor protein"/>
    <property type="match status" value="1"/>
</dbReference>
<keyword evidence="3" id="KW-0808">Transferase</keyword>
<organism evidence="9 10">
    <name type="scientific">Aquimonas voraii</name>
    <dbReference type="NCBI Taxonomy" id="265719"/>
    <lineage>
        <taxon>Bacteria</taxon>
        <taxon>Pseudomonadati</taxon>
        <taxon>Pseudomonadota</taxon>
        <taxon>Gammaproteobacteria</taxon>
        <taxon>Lysobacterales</taxon>
        <taxon>Lysobacteraceae</taxon>
        <taxon>Aquimonas</taxon>
    </lineage>
</organism>
<dbReference type="GO" id="GO:0005886">
    <property type="term" value="C:plasma membrane"/>
    <property type="evidence" value="ECO:0007669"/>
    <property type="project" value="TreeGrafter"/>
</dbReference>
<evidence type="ECO:0000256" key="7">
    <source>
        <dbReference type="SAM" id="Phobius"/>
    </source>
</evidence>
<evidence type="ECO:0000256" key="6">
    <source>
        <dbReference type="ARBA" id="ARBA00022840"/>
    </source>
</evidence>
<dbReference type="GO" id="GO:0000155">
    <property type="term" value="F:phosphorelay sensor kinase activity"/>
    <property type="evidence" value="ECO:0007669"/>
    <property type="project" value="InterPro"/>
</dbReference>
<feature type="transmembrane region" description="Helical" evidence="7">
    <location>
        <begin position="153"/>
        <end position="176"/>
    </location>
</feature>
<evidence type="ECO:0000256" key="5">
    <source>
        <dbReference type="ARBA" id="ARBA00022777"/>
    </source>
</evidence>
<evidence type="ECO:0000313" key="10">
    <source>
        <dbReference type="Proteomes" id="UP000199603"/>
    </source>
</evidence>
<dbReference type="InterPro" id="IPR003594">
    <property type="entry name" value="HATPase_dom"/>
</dbReference>
<gene>
    <name evidence="9" type="ORF">SAMN04488509_11173</name>
</gene>
<keyword evidence="10" id="KW-1185">Reference proteome</keyword>
<keyword evidence="7" id="KW-0472">Membrane</keyword>
<keyword evidence="7" id="KW-1133">Transmembrane helix</keyword>
<name>A0A1G6YXF0_9GAMM</name>
<keyword evidence="4" id="KW-0547">Nucleotide-binding</keyword>
<evidence type="ECO:0000313" key="9">
    <source>
        <dbReference type="EMBL" id="SDD94942.1"/>
    </source>
</evidence>
<evidence type="ECO:0000256" key="2">
    <source>
        <dbReference type="ARBA" id="ARBA00012438"/>
    </source>
</evidence>
<dbReference type="AlphaFoldDB" id="A0A1G6YXF0"/>
<dbReference type="Proteomes" id="UP000199603">
    <property type="component" value="Unassembled WGS sequence"/>
</dbReference>
<dbReference type="PRINTS" id="PR00344">
    <property type="entry name" value="BCTRLSENSOR"/>
</dbReference>
<dbReference type="PANTHER" id="PTHR44936">
    <property type="entry name" value="SENSOR PROTEIN CREC"/>
    <property type="match status" value="1"/>
</dbReference>
<dbReference type="EC" id="2.7.13.3" evidence="2"/>
<dbReference type="Gene3D" id="1.10.287.130">
    <property type="match status" value="1"/>
</dbReference>
<dbReference type="OrthoDB" id="9785252at2"/>
<dbReference type="PANTHER" id="PTHR44936:SF10">
    <property type="entry name" value="SENSOR PROTEIN RSTB"/>
    <property type="match status" value="1"/>
</dbReference>
<keyword evidence="5 9" id="KW-0418">Kinase</keyword>
<dbReference type="RefSeq" id="WP_091244379.1">
    <property type="nucleotide sequence ID" value="NZ_FNAG01000011.1"/>
</dbReference>
<keyword evidence="7" id="KW-0812">Transmembrane</keyword>
<dbReference type="Gene3D" id="3.30.565.10">
    <property type="entry name" value="Histidine kinase-like ATPase, C-terminal domain"/>
    <property type="match status" value="1"/>
</dbReference>
<feature type="transmembrane region" description="Helical" evidence="7">
    <location>
        <begin position="121"/>
        <end position="141"/>
    </location>
</feature>
<dbReference type="InterPro" id="IPR050980">
    <property type="entry name" value="2C_sensor_his_kinase"/>
</dbReference>
<evidence type="ECO:0000256" key="1">
    <source>
        <dbReference type="ARBA" id="ARBA00000085"/>
    </source>
</evidence>
<dbReference type="InterPro" id="IPR036890">
    <property type="entry name" value="HATPase_C_sf"/>
</dbReference>
<dbReference type="PROSITE" id="PS50109">
    <property type="entry name" value="HIS_KIN"/>
    <property type="match status" value="1"/>
</dbReference>
<dbReference type="InterPro" id="IPR005467">
    <property type="entry name" value="His_kinase_dom"/>
</dbReference>
<dbReference type="SUPFAM" id="SSF55874">
    <property type="entry name" value="ATPase domain of HSP90 chaperone/DNA topoisomerase II/histidine kinase"/>
    <property type="match status" value="1"/>
</dbReference>
<dbReference type="SMART" id="SM00387">
    <property type="entry name" value="HATPase_c"/>
    <property type="match status" value="1"/>
</dbReference>
<comment type="catalytic activity">
    <reaction evidence="1">
        <text>ATP + protein L-histidine = ADP + protein N-phospho-L-histidine.</text>
        <dbReference type="EC" id="2.7.13.3"/>
    </reaction>
</comment>
<dbReference type="InterPro" id="IPR004358">
    <property type="entry name" value="Sig_transdc_His_kin-like_C"/>
</dbReference>
<dbReference type="GO" id="GO:0005524">
    <property type="term" value="F:ATP binding"/>
    <property type="evidence" value="ECO:0007669"/>
    <property type="project" value="UniProtKB-KW"/>
</dbReference>
<reference evidence="9 10" key="1">
    <citation type="submission" date="2016-10" db="EMBL/GenBank/DDBJ databases">
        <authorList>
            <person name="de Groot N.N."/>
        </authorList>
    </citation>
    <scope>NUCLEOTIDE SEQUENCE [LARGE SCALE GENOMIC DNA]</scope>
    <source>
        <strain evidence="9 10">DSM 16957</strain>
    </source>
</reference>
<keyword evidence="6" id="KW-0067">ATP-binding</keyword>
<dbReference type="SUPFAM" id="SSF47384">
    <property type="entry name" value="Homodimeric domain of signal transducing histidine kinase"/>
    <property type="match status" value="1"/>
</dbReference>
<evidence type="ECO:0000259" key="8">
    <source>
        <dbReference type="PROSITE" id="PS50109"/>
    </source>
</evidence>
<feature type="transmembrane region" description="Helical" evidence="7">
    <location>
        <begin position="96"/>
        <end position="114"/>
    </location>
</feature>
<sequence>MLTDRSLPGFLRLLTDLRWLAVAGQPLAIVVAISGMDMPFAPPPLWAGVAVLILFNSWAQWRCNRGLARSPFELALHLAVDLGVLTWQLYWSAGTANPFVSLYLVPIALVAVALPLRWVLAVGLSACVAYLLLALFAPGWPHMHGARALQLDLHLWGMAINFLLSALLFAVALRYLGNMLRERERELSRLRERSARNEGILALGAHAAALAHALNTPLGSMQLILDDLEHAPDDAEAREDLRTLRQLAGECRARVQSLVAQAQSLDARPLPAGEFFGEVIERWRLLRPALRLQATGLDAVSTPIRPEPLLEHLLLALLNNAADASVEAGEDRIEIALALEGDTLQLAVRDHGAGLDSATARRLQALFETTKPQGLGLGLALSHATVEHFGGHLALHPHPQGGSVVDVQLPLAALADSAAVTGGTDA</sequence>
<protein>
    <recommendedName>
        <fullName evidence="2">histidine kinase</fullName>
        <ecNumber evidence="2">2.7.13.3</ecNumber>
    </recommendedName>
</protein>
<accession>A0A1G6YXF0</accession>
<dbReference type="InterPro" id="IPR036097">
    <property type="entry name" value="HisK_dim/P_sf"/>
</dbReference>
<feature type="transmembrane region" description="Helical" evidence="7">
    <location>
        <begin position="17"/>
        <end position="35"/>
    </location>
</feature>
<proteinExistence type="predicted"/>
<evidence type="ECO:0000256" key="3">
    <source>
        <dbReference type="ARBA" id="ARBA00022679"/>
    </source>
</evidence>